<proteinExistence type="predicted"/>
<evidence type="ECO:0000313" key="2">
    <source>
        <dbReference type="EMBL" id="CUS36024.1"/>
    </source>
</evidence>
<feature type="transmembrane region" description="Helical" evidence="1">
    <location>
        <begin position="6"/>
        <end position="23"/>
    </location>
</feature>
<dbReference type="EMBL" id="CZPZ01000013">
    <property type="protein sequence ID" value="CUS36024.1"/>
    <property type="molecule type" value="Genomic_DNA"/>
</dbReference>
<accession>A0A0S4LHG3</accession>
<dbReference type="Proteomes" id="UP000198736">
    <property type="component" value="Unassembled WGS sequence"/>
</dbReference>
<name>A0A0S4LHG3_9BACT</name>
<sequence>MIMWWLLGGIAAIAVGVVLYKEWRLRRWSSAASHSVMTKTTDGELLQFLVRSTRRSGREFRP</sequence>
<keyword evidence="1" id="KW-0472">Membrane</keyword>
<organism evidence="2 3">
    <name type="scientific">Candidatus Nitrospira nitrificans</name>
    <dbReference type="NCBI Taxonomy" id="1742973"/>
    <lineage>
        <taxon>Bacteria</taxon>
        <taxon>Pseudomonadati</taxon>
        <taxon>Nitrospirota</taxon>
        <taxon>Nitrospiria</taxon>
        <taxon>Nitrospirales</taxon>
        <taxon>Nitrospiraceae</taxon>
        <taxon>Nitrospira</taxon>
    </lineage>
</organism>
<keyword evidence="1" id="KW-1133">Transmembrane helix</keyword>
<protein>
    <submittedName>
        <fullName evidence="2">Uncharacterized protein</fullName>
    </submittedName>
</protein>
<keyword evidence="3" id="KW-1185">Reference proteome</keyword>
<gene>
    <name evidence="2" type="ORF">COMA2_200023</name>
</gene>
<evidence type="ECO:0000313" key="3">
    <source>
        <dbReference type="Proteomes" id="UP000198736"/>
    </source>
</evidence>
<dbReference type="AlphaFoldDB" id="A0A0S4LHG3"/>
<keyword evidence="1" id="KW-0812">Transmembrane</keyword>
<reference evidence="3" key="1">
    <citation type="submission" date="2015-10" db="EMBL/GenBank/DDBJ databases">
        <authorList>
            <person name="Luecker S."/>
            <person name="Luecker S."/>
        </authorList>
    </citation>
    <scope>NUCLEOTIDE SEQUENCE [LARGE SCALE GENOMIC DNA]</scope>
</reference>
<evidence type="ECO:0000256" key="1">
    <source>
        <dbReference type="SAM" id="Phobius"/>
    </source>
</evidence>